<keyword evidence="1" id="KW-0732">Signal</keyword>
<dbReference type="Proteomes" id="UP000291343">
    <property type="component" value="Unassembled WGS sequence"/>
</dbReference>
<feature type="chain" id="PRO_5019845486" description="Lipid-binding serum glycoprotein N-terminal domain-containing protein" evidence="1">
    <location>
        <begin position="23"/>
        <end position="249"/>
    </location>
</feature>
<dbReference type="InParanoid" id="A0A482WKS9"/>
<feature type="signal peptide" evidence="1">
    <location>
        <begin position="1"/>
        <end position="22"/>
    </location>
</feature>
<accession>A0A482WKS9</accession>
<evidence type="ECO:0008006" key="4">
    <source>
        <dbReference type="Google" id="ProtNLM"/>
    </source>
</evidence>
<protein>
    <recommendedName>
        <fullName evidence="4">Lipid-binding serum glycoprotein N-terminal domain-containing protein</fullName>
    </recommendedName>
</protein>
<comment type="caution">
    <text evidence="2">The sequence shown here is derived from an EMBL/GenBank/DDBJ whole genome shotgun (WGS) entry which is preliminary data.</text>
</comment>
<dbReference type="AlphaFoldDB" id="A0A482WKS9"/>
<gene>
    <name evidence="2" type="ORF">LSTR_LSTR003547</name>
</gene>
<evidence type="ECO:0000313" key="2">
    <source>
        <dbReference type="EMBL" id="RZF34137.1"/>
    </source>
</evidence>
<keyword evidence="3" id="KW-1185">Reference proteome</keyword>
<dbReference type="EMBL" id="QKKF02032524">
    <property type="protein sequence ID" value="RZF34137.1"/>
    <property type="molecule type" value="Genomic_DNA"/>
</dbReference>
<evidence type="ECO:0000256" key="1">
    <source>
        <dbReference type="SAM" id="SignalP"/>
    </source>
</evidence>
<sequence length="249" mass="28844">MKLFCSLLLVVLIIQEQKVVQCMKVSKWGITSDLSRLTVSVRDLFQNAMLLITDGDLYVLPDLKHTLKQTLRNTTGTVLFRAYNGYITDLSADIVNCTEKNQLRRLTMSKSPVNKKEMFTCGDCIVLEADKFRYLYESYFDDIETHGDIYDTSIRYWVSFQMTVESNSSSTLECGMNLDSLHIRLDMENWKLEPKIRSLGRMNFMVDNINSWLIDHFNVTVSNNLHQTLSHALRFTASTHFMCDEFLSI</sequence>
<evidence type="ECO:0000313" key="3">
    <source>
        <dbReference type="Proteomes" id="UP000291343"/>
    </source>
</evidence>
<reference evidence="2 3" key="1">
    <citation type="journal article" date="2017" name="Gigascience">
        <title>Genome sequence of the small brown planthopper, Laodelphax striatellus.</title>
        <authorList>
            <person name="Zhu J."/>
            <person name="Jiang F."/>
            <person name="Wang X."/>
            <person name="Yang P."/>
            <person name="Bao Y."/>
            <person name="Zhao W."/>
            <person name="Wang W."/>
            <person name="Lu H."/>
            <person name="Wang Q."/>
            <person name="Cui N."/>
            <person name="Li J."/>
            <person name="Chen X."/>
            <person name="Luo L."/>
            <person name="Yu J."/>
            <person name="Kang L."/>
            <person name="Cui F."/>
        </authorList>
    </citation>
    <scope>NUCLEOTIDE SEQUENCE [LARGE SCALE GENOMIC DNA]</scope>
    <source>
        <strain evidence="2">Lst14</strain>
    </source>
</reference>
<name>A0A482WKS9_LAOST</name>
<organism evidence="2 3">
    <name type="scientific">Laodelphax striatellus</name>
    <name type="common">Small brown planthopper</name>
    <name type="synonym">Delphax striatella</name>
    <dbReference type="NCBI Taxonomy" id="195883"/>
    <lineage>
        <taxon>Eukaryota</taxon>
        <taxon>Metazoa</taxon>
        <taxon>Ecdysozoa</taxon>
        <taxon>Arthropoda</taxon>
        <taxon>Hexapoda</taxon>
        <taxon>Insecta</taxon>
        <taxon>Pterygota</taxon>
        <taxon>Neoptera</taxon>
        <taxon>Paraneoptera</taxon>
        <taxon>Hemiptera</taxon>
        <taxon>Auchenorrhyncha</taxon>
        <taxon>Fulgoroidea</taxon>
        <taxon>Delphacidae</taxon>
        <taxon>Criomorphinae</taxon>
        <taxon>Laodelphax</taxon>
    </lineage>
</organism>
<proteinExistence type="predicted"/>
<dbReference type="OrthoDB" id="6587007at2759"/>